<name>A0A4V2FUH9_9BURK</name>
<protein>
    <submittedName>
        <fullName evidence="2">Uncharacterized protein</fullName>
    </submittedName>
</protein>
<evidence type="ECO:0000313" key="3">
    <source>
        <dbReference type="Proteomes" id="UP000293671"/>
    </source>
</evidence>
<reference evidence="2 3" key="1">
    <citation type="submission" date="2019-02" db="EMBL/GenBank/DDBJ databases">
        <title>Genomic Encyclopedia of Type Strains, Phase IV (KMG-IV): sequencing the most valuable type-strain genomes for metagenomic binning, comparative biology and taxonomic classification.</title>
        <authorList>
            <person name="Goeker M."/>
        </authorList>
    </citation>
    <scope>NUCLEOTIDE SEQUENCE [LARGE SCALE GENOMIC DNA]</scope>
    <source>
        <strain evidence="2 3">DSM 19570</strain>
    </source>
</reference>
<gene>
    <name evidence="2" type="ORF">EV670_0145</name>
</gene>
<comment type="caution">
    <text evidence="2">The sequence shown here is derived from an EMBL/GenBank/DDBJ whole genome shotgun (WGS) entry which is preliminary data.</text>
</comment>
<dbReference type="Proteomes" id="UP000293671">
    <property type="component" value="Unassembled WGS sequence"/>
</dbReference>
<accession>A0A4V2FUH9</accession>
<dbReference type="OrthoDB" id="5642936at2"/>
<keyword evidence="3" id="KW-1185">Reference proteome</keyword>
<proteinExistence type="predicted"/>
<evidence type="ECO:0000256" key="1">
    <source>
        <dbReference type="SAM" id="Phobius"/>
    </source>
</evidence>
<dbReference type="RefSeq" id="WP_130429909.1">
    <property type="nucleotide sequence ID" value="NZ_SHKP01000004.1"/>
</dbReference>
<organism evidence="2 3">
    <name type="scientific">Rivibacter subsaxonicus</name>
    <dbReference type="NCBI Taxonomy" id="457575"/>
    <lineage>
        <taxon>Bacteria</taxon>
        <taxon>Pseudomonadati</taxon>
        <taxon>Pseudomonadota</taxon>
        <taxon>Betaproteobacteria</taxon>
        <taxon>Burkholderiales</taxon>
        <taxon>Rivibacter</taxon>
    </lineage>
</organism>
<keyword evidence="1" id="KW-1133">Transmembrane helix</keyword>
<keyword evidence="1" id="KW-0812">Transmembrane</keyword>
<dbReference type="AlphaFoldDB" id="A0A4V2FUH9"/>
<feature type="transmembrane region" description="Helical" evidence="1">
    <location>
        <begin position="96"/>
        <end position="118"/>
    </location>
</feature>
<keyword evidence="1" id="KW-0472">Membrane</keyword>
<evidence type="ECO:0000313" key="2">
    <source>
        <dbReference type="EMBL" id="RZU02126.1"/>
    </source>
</evidence>
<sequence length="124" mass="12750">MPEQLTKHPEITITVLKSAGAQCAEGARQDILRACPAARFCKLPGGELCVYGLPEATSMTQIDSADWSALRGATQDGGSAALPAATGLALPAASGLALLAAMALALMALGIAIGWRLARRRPPR</sequence>
<dbReference type="EMBL" id="SHKP01000004">
    <property type="protein sequence ID" value="RZU02126.1"/>
    <property type="molecule type" value="Genomic_DNA"/>
</dbReference>